<keyword evidence="5" id="KW-1185">Reference proteome</keyword>
<dbReference type="GO" id="GO:0016301">
    <property type="term" value="F:kinase activity"/>
    <property type="evidence" value="ECO:0007669"/>
    <property type="project" value="UniProtKB-KW"/>
</dbReference>
<evidence type="ECO:0000256" key="3">
    <source>
        <dbReference type="ARBA" id="ARBA00022629"/>
    </source>
</evidence>
<dbReference type="OrthoDB" id="9796533at2"/>
<dbReference type="InterPro" id="IPR036390">
    <property type="entry name" value="WH_DNA-bd_sf"/>
</dbReference>
<dbReference type="GO" id="GO:0042732">
    <property type="term" value="P:D-xylose metabolic process"/>
    <property type="evidence" value="ECO:0007669"/>
    <property type="project" value="UniProtKB-KW"/>
</dbReference>
<dbReference type="SUPFAM" id="SSF53067">
    <property type="entry name" value="Actin-like ATPase domain"/>
    <property type="match status" value="1"/>
</dbReference>
<evidence type="ECO:0000256" key="2">
    <source>
        <dbReference type="ARBA" id="ARBA00006479"/>
    </source>
</evidence>
<dbReference type="InterPro" id="IPR043129">
    <property type="entry name" value="ATPase_NBD"/>
</dbReference>
<dbReference type="Gene3D" id="3.30.420.40">
    <property type="match status" value="2"/>
</dbReference>
<dbReference type="Pfam" id="PF13412">
    <property type="entry name" value="HTH_24"/>
    <property type="match status" value="1"/>
</dbReference>
<comment type="function">
    <text evidence="1">Transcriptional repressor of xylose-utilizing enzymes.</text>
</comment>
<evidence type="ECO:0000313" key="4">
    <source>
        <dbReference type="EMBL" id="SFN79679.1"/>
    </source>
</evidence>
<dbReference type="InterPro" id="IPR036388">
    <property type="entry name" value="WH-like_DNA-bd_sf"/>
</dbReference>
<dbReference type="InterPro" id="IPR000600">
    <property type="entry name" value="ROK"/>
</dbReference>
<dbReference type="SUPFAM" id="SSF46785">
    <property type="entry name" value="Winged helix' DNA-binding domain"/>
    <property type="match status" value="1"/>
</dbReference>
<organism evidence="4 5">
    <name type="scientific">Proteiniclasticum ruminis</name>
    <dbReference type="NCBI Taxonomy" id="398199"/>
    <lineage>
        <taxon>Bacteria</taxon>
        <taxon>Bacillati</taxon>
        <taxon>Bacillota</taxon>
        <taxon>Clostridia</taxon>
        <taxon>Eubacteriales</taxon>
        <taxon>Clostridiaceae</taxon>
        <taxon>Proteiniclasticum</taxon>
    </lineage>
</organism>
<dbReference type="AlphaFoldDB" id="A0A1I5BY28"/>
<protein>
    <submittedName>
        <fullName evidence="4">Sugar kinase of the NBD/HSP70 family, may contain an N-terminal HTH domain</fullName>
    </submittedName>
</protein>
<accession>A0A1I5BY28</accession>
<dbReference type="RefSeq" id="WP_074912076.1">
    <property type="nucleotide sequence ID" value="NZ_FOVK01000005.1"/>
</dbReference>
<sequence length="373" mass="41688">MTLGDKELNSKSTKNRIISYIIKNGSASRKEIAKHLGVTTATLTIATSGLIDAGIVEELGTVEEGKVGRKQVMLDVKEDLWFAVGVDITSTALCITILNIKSDILEEMTWKYKLLTETILEEAMDYLGKIMQKYKQKRILGIGLLMQGYVENDQCYTLPIHDIKEKINNRFTVPVFMMNNVKGLAVAEYYFGNATQNFLLVKYGPGVGGVIVVNGEIVEGFHNRAGEIGHIRWNSKSDKVCGICGKKGCLETLVHFNTILGRLGQDVENIDCDLCAILEHSEKDQFKILNESLSTLAEATSVFVDILDPDQIFLAGDIFKEESLFQHFLNEVNDKSGIESSRIKRVENYRMKRRKASGVIVLNEYFGKGDMPI</sequence>
<dbReference type="Gene3D" id="1.10.10.10">
    <property type="entry name" value="Winged helix-like DNA-binding domain superfamily/Winged helix DNA-binding domain"/>
    <property type="match status" value="1"/>
</dbReference>
<proteinExistence type="inferred from homology"/>
<dbReference type="PANTHER" id="PTHR18964">
    <property type="entry name" value="ROK (REPRESSOR, ORF, KINASE) FAMILY"/>
    <property type="match status" value="1"/>
</dbReference>
<keyword evidence="4" id="KW-0418">Kinase</keyword>
<gene>
    <name evidence="4" type="ORF">SAMN04488695_105120</name>
</gene>
<evidence type="ECO:0000256" key="1">
    <source>
        <dbReference type="ARBA" id="ARBA00002486"/>
    </source>
</evidence>
<keyword evidence="4" id="KW-0808">Transferase</keyword>
<reference evidence="4 5" key="1">
    <citation type="submission" date="2016-10" db="EMBL/GenBank/DDBJ databases">
        <authorList>
            <person name="de Groot N.N."/>
        </authorList>
    </citation>
    <scope>NUCLEOTIDE SEQUENCE [LARGE SCALE GENOMIC DNA]</scope>
    <source>
        <strain evidence="4 5">ML2</strain>
    </source>
</reference>
<dbReference type="Proteomes" id="UP000181899">
    <property type="component" value="Unassembled WGS sequence"/>
</dbReference>
<keyword evidence="3" id="KW-0119">Carbohydrate metabolism</keyword>
<dbReference type="Pfam" id="PF00480">
    <property type="entry name" value="ROK"/>
    <property type="match status" value="1"/>
</dbReference>
<dbReference type="EMBL" id="FOVK01000005">
    <property type="protein sequence ID" value="SFN79679.1"/>
    <property type="molecule type" value="Genomic_DNA"/>
</dbReference>
<comment type="similarity">
    <text evidence="2">Belongs to the ROK (NagC/XylR) family.</text>
</comment>
<name>A0A1I5BY28_9CLOT</name>
<evidence type="ECO:0000313" key="5">
    <source>
        <dbReference type="Proteomes" id="UP000181899"/>
    </source>
</evidence>
<dbReference type="PANTHER" id="PTHR18964:SF149">
    <property type="entry name" value="BIFUNCTIONAL UDP-N-ACETYLGLUCOSAMINE 2-EPIMERASE_N-ACETYLMANNOSAMINE KINASE"/>
    <property type="match status" value="1"/>
</dbReference>
<keyword evidence="3" id="KW-0859">Xylose metabolism</keyword>